<organism evidence="2 3">
    <name type="scientific">Meganyctiphanes norvegica</name>
    <name type="common">Northern krill</name>
    <name type="synonym">Thysanopoda norvegica</name>
    <dbReference type="NCBI Taxonomy" id="48144"/>
    <lineage>
        <taxon>Eukaryota</taxon>
        <taxon>Metazoa</taxon>
        <taxon>Ecdysozoa</taxon>
        <taxon>Arthropoda</taxon>
        <taxon>Crustacea</taxon>
        <taxon>Multicrustacea</taxon>
        <taxon>Malacostraca</taxon>
        <taxon>Eumalacostraca</taxon>
        <taxon>Eucarida</taxon>
        <taxon>Euphausiacea</taxon>
        <taxon>Euphausiidae</taxon>
        <taxon>Meganyctiphanes</taxon>
    </lineage>
</organism>
<comment type="caution">
    <text evidence="2">The sequence shown here is derived from an EMBL/GenBank/DDBJ whole genome shotgun (WGS) entry which is preliminary data.</text>
</comment>
<sequence length="430" mass="49586">IFFHNRLSMALKNNGNPRYNREVEMPSEDVEDSEWNPKLINPSLSNAGQLSSDTDQWDNIKGRNADIVSTEFHNEAKQYLEDDESVHHEAEEALVNLNSSVSQKRQITDPNPTIINKELQNATEEIKRLKKEATDEIKKLRMEAEALREENLRLKMKKLAEEAEALREENKKLKQMRSTRPEQIHPKHPPPPTQNTNTWDIRHEQAFYQNQQSKQTNNQQQPRRYLREMGEVHHGGQNQNWNEGSNYNKTERDPHLNTAPAFYWLTNNKTEEKGKGFTEKFSSGDGGSQYDTPSTSTGTKYQSHDDRGFNNQFSSRYEEKREGGSQYGNFSFSNPLQGKDSSWQAHAKTSTQQSHNRPYNDYNESSQSQGSSGQGFDQWGYHQNHSMSSSTSYHGNMQNPNISQSSWPKRDTWGLDSQASNTTTQRGPYF</sequence>
<feature type="region of interest" description="Disordered" evidence="1">
    <location>
        <begin position="275"/>
        <end position="430"/>
    </location>
</feature>
<feature type="compositionally biased region" description="Polar residues" evidence="1">
    <location>
        <begin position="415"/>
        <end position="430"/>
    </location>
</feature>
<accession>A0AAV2S9G5</accession>
<reference evidence="2 3" key="1">
    <citation type="submission" date="2024-05" db="EMBL/GenBank/DDBJ databases">
        <authorList>
            <person name="Wallberg A."/>
        </authorList>
    </citation>
    <scope>NUCLEOTIDE SEQUENCE [LARGE SCALE GENOMIC DNA]</scope>
</reference>
<feature type="compositionally biased region" description="Polar residues" evidence="1">
    <location>
        <begin position="289"/>
        <end position="301"/>
    </location>
</feature>
<name>A0AAV2S9G5_MEGNR</name>
<dbReference type="AlphaFoldDB" id="A0AAV2S9G5"/>
<proteinExistence type="predicted"/>
<keyword evidence="3" id="KW-1185">Reference proteome</keyword>
<feature type="region of interest" description="Disordered" evidence="1">
    <location>
        <begin position="168"/>
        <end position="198"/>
    </location>
</feature>
<feature type="compositionally biased region" description="Polar residues" evidence="1">
    <location>
        <begin position="381"/>
        <end position="407"/>
    </location>
</feature>
<feature type="compositionally biased region" description="Polar residues" evidence="1">
    <location>
        <begin position="236"/>
        <end position="248"/>
    </location>
</feature>
<evidence type="ECO:0000313" key="2">
    <source>
        <dbReference type="EMBL" id="CAL4164460.1"/>
    </source>
</evidence>
<feature type="region of interest" description="Disordered" evidence="1">
    <location>
        <begin position="233"/>
        <end position="254"/>
    </location>
</feature>
<dbReference type="Proteomes" id="UP001497623">
    <property type="component" value="Unassembled WGS sequence"/>
</dbReference>
<protein>
    <submittedName>
        <fullName evidence="2">Uncharacterized protein</fullName>
    </submittedName>
</protein>
<feature type="compositionally biased region" description="Polar residues" evidence="1">
    <location>
        <begin position="327"/>
        <end position="357"/>
    </location>
</feature>
<evidence type="ECO:0000313" key="3">
    <source>
        <dbReference type="Proteomes" id="UP001497623"/>
    </source>
</evidence>
<feature type="compositionally biased region" description="Low complexity" evidence="1">
    <location>
        <begin position="365"/>
        <end position="375"/>
    </location>
</feature>
<dbReference type="EMBL" id="CAXKWB010046906">
    <property type="protein sequence ID" value="CAL4164460.1"/>
    <property type="molecule type" value="Genomic_DNA"/>
</dbReference>
<evidence type="ECO:0000256" key="1">
    <source>
        <dbReference type="SAM" id="MobiDB-lite"/>
    </source>
</evidence>
<gene>
    <name evidence="2" type="ORF">MNOR_LOCUS33139</name>
</gene>
<feature type="non-terminal residue" evidence="2">
    <location>
        <position position="1"/>
    </location>
</feature>